<sequence length="433" mass="49479">MLRPQATAAREVVSLIGLWNFEVTQGLVPTIYNDVFLDYDIRNHVGWVRYQRQVRIPRGWQGTRYCVRSELSNETIPPGGVETLPDGRKKQSYMHDFFNYSGLSRPIWLYSVPVEYISDVSIVPDVDWDRYDGIIRYHVDLAHPSSHHDISCHVSIRDEQGFEVAMCDGFENAVRIPSAHLWQPGVAYVYDVVIPVGRSSDRSLLDVYQVKTRIRAVEHEDSAIRGKGHDADYMLHDFQLLDWIGANSFRISHYPYAEEVLDYADRRGIVVVDEAVAVGLNLGVTSDHPCVVMWSISNEPASHEEGARGYLSPLVDVTRSLDERPVCFANFGLATSEKDRISDMFDILCLNRYYGWYERYGDMHSAEQELEKDLVGWQTNFSDFQTSQHVFRVEGNKKGVFTRDRKPKAAAQALQRHWRLDGVGRAETVTSGP</sequence>
<dbReference type="GO" id="GO:0019391">
    <property type="term" value="P:glucuronoside catabolic process"/>
    <property type="evidence" value="ECO:0007669"/>
    <property type="project" value="TreeGrafter"/>
</dbReference>
<evidence type="ECO:0000256" key="2">
    <source>
        <dbReference type="ARBA" id="ARBA00022801"/>
    </source>
</evidence>
<comment type="caution">
    <text evidence="5">The sequence shown here is derived from an EMBL/GenBank/DDBJ whole genome shotgun (WGS) entry which is preliminary data.</text>
</comment>
<feature type="domain" description="Glycoside hydrolase family 2 catalytic" evidence="4">
    <location>
        <begin position="218"/>
        <end position="282"/>
    </location>
</feature>
<dbReference type="InterPro" id="IPR036156">
    <property type="entry name" value="Beta-gal/glucu_dom_sf"/>
</dbReference>
<keyword evidence="3" id="KW-0326">Glycosidase</keyword>
<dbReference type="GO" id="GO:0004566">
    <property type="term" value="F:beta-glucuronidase activity"/>
    <property type="evidence" value="ECO:0007669"/>
    <property type="project" value="TreeGrafter"/>
</dbReference>
<keyword evidence="6" id="KW-1185">Reference proteome</keyword>
<dbReference type="SUPFAM" id="SSF51445">
    <property type="entry name" value="(Trans)glycosidases"/>
    <property type="match status" value="1"/>
</dbReference>
<dbReference type="STRING" id="1231657.A0A1Y1YLG9"/>
<evidence type="ECO:0000313" key="5">
    <source>
        <dbReference type="EMBL" id="ORX98871.1"/>
    </source>
</evidence>
<dbReference type="InterPro" id="IPR017853">
    <property type="entry name" value="GH"/>
</dbReference>
<dbReference type="Proteomes" id="UP000193144">
    <property type="component" value="Unassembled WGS sequence"/>
</dbReference>
<dbReference type="GO" id="GO:0005975">
    <property type="term" value="P:carbohydrate metabolic process"/>
    <property type="evidence" value="ECO:0007669"/>
    <property type="project" value="InterPro"/>
</dbReference>
<gene>
    <name evidence="5" type="ORF">BCR34DRAFT_640322</name>
</gene>
<reference evidence="5 6" key="1">
    <citation type="submission" date="2016-07" db="EMBL/GenBank/DDBJ databases">
        <title>Pervasive Adenine N6-methylation of Active Genes in Fungi.</title>
        <authorList>
            <consortium name="DOE Joint Genome Institute"/>
            <person name="Mondo S.J."/>
            <person name="Dannebaum R.O."/>
            <person name="Kuo R.C."/>
            <person name="Labutti K."/>
            <person name="Haridas S."/>
            <person name="Kuo A."/>
            <person name="Salamov A."/>
            <person name="Ahrendt S.R."/>
            <person name="Lipzen A."/>
            <person name="Sullivan W."/>
            <person name="Andreopoulos W.B."/>
            <person name="Clum A."/>
            <person name="Lindquist E."/>
            <person name="Daum C."/>
            <person name="Ramamoorthy G.K."/>
            <person name="Gryganskyi A."/>
            <person name="Culley D."/>
            <person name="Magnuson J.K."/>
            <person name="James T.Y."/>
            <person name="O'Malley M.A."/>
            <person name="Stajich J.E."/>
            <person name="Spatafora J.W."/>
            <person name="Visel A."/>
            <person name="Grigoriev I.V."/>
        </authorList>
    </citation>
    <scope>NUCLEOTIDE SEQUENCE [LARGE SCALE GENOMIC DNA]</scope>
    <source>
        <strain evidence="5 6">CBS 115471</strain>
    </source>
</reference>
<dbReference type="PANTHER" id="PTHR10066">
    <property type="entry name" value="BETA-GLUCURONIDASE"/>
    <property type="match status" value="1"/>
</dbReference>
<keyword evidence="2 5" id="KW-0378">Hydrolase</keyword>
<dbReference type="EMBL" id="MCFA01000207">
    <property type="protein sequence ID" value="ORX98871.1"/>
    <property type="molecule type" value="Genomic_DNA"/>
</dbReference>
<dbReference type="GO" id="GO:0030246">
    <property type="term" value="F:carbohydrate binding"/>
    <property type="evidence" value="ECO:0007669"/>
    <property type="project" value="TreeGrafter"/>
</dbReference>
<protein>
    <submittedName>
        <fullName evidence="5">Glycoside hydrolase superfamily</fullName>
    </submittedName>
</protein>
<evidence type="ECO:0000256" key="1">
    <source>
        <dbReference type="ARBA" id="ARBA00007401"/>
    </source>
</evidence>
<dbReference type="InterPro" id="IPR006103">
    <property type="entry name" value="Glyco_hydro_2_cat"/>
</dbReference>
<dbReference type="Gene3D" id="2.60.120.260">
    <property type="entry name" value="Galactose-binding domain-like"/>
    <property type="match status" value="2"/>
</dbReference>
<comment type="similarity">
    <text evidence="1">Belongs to the glycosyl hydrolase 2 family.</text>
</comment>
<organism evidence="5 6">
    <name type="scientific">Clohesyomyces aquaticus</name>
    <dbReference type="NCBI Taxonomy" id="1231657"/>
    <lineage>
        <taxon>Eukaryota</taxon>
        <taxon>Fungi</taxon>
        <taxon>Dikarya</taxon>
        <taxon>Ascomycota</taxon>
        <taxon>Pezizomycotina</taxon>
        <taxon>Dothideomycetes</taxon>
        <taxon>Pleosporomycetidae</taxon>
        <taxon>Pleosporales</taxon>
        <taxon>Lindgomycetaceae</taxon>
        <taxon>Clohesyomyces</taxon>
    </lineage>
</organism>
<dbReference type="InterPro" id="IPR013783">
    <property type="entry name" value="Ig-like_fold"/>
</dbReference>
<name>A0A1Y1YLG9_9PLEO</name>
<feature type="domain" description="Glycoside hydrolase family 2 catalytic" evidence="4">
    <location>
        <begin position="286"/>
        <end position="372"/>
    </location>
</feature>
<dbReference type="PANTHER" id="PTHR10066:SF67">
    <property type="entry name" value="BETA-GLUCURONIDASE"/>
    <property type="match status" value="1"/>
</dbReference>
<proteinExistence type="inferred from homology"/>
<dbReference type="Gene3D" id="2.60.40.10">
    <property type="entry name" value="Immunoglobulins"/>
    <property type="match status" value="1"/>
</dbReference>
<dbReference type="SUPFAM" id="SSF49303">
    <property type="entry name" value="beta-Galactosidase/glucuronidase domain"/>
    <property type="match status" value="1"/>
</dbReference>
<dbReference type="InterPro" id="IPR008979">
    <property type="entry name" value="Galactose-bd-like_sf"/>
</dbReference>
<evidence type="ECO:0000256" key="3">
    <source>
        <dbReference type="ARBA" id="ARBA00023295"/>
    </source>
</evidence>
<accession>A0A1Y1YLG9</accession>
<dbReference type="Pfam" id="PF02836">
    <property type="entry name" value="Glyco_hydro_2_C"/>
    <property type="match status" value="3"/>
</dbReference>
<evidence type="ECO:0000313" key="6">
    <source>
        <dbReference type="Proteomes" id="UP000193144"/>
    </source>
</evidence>
<evidence type="ECO:0000259" key="4">
    <source>
        <dbReference type="Pfam" id="PF02836"/>
    </source>
</evidence>
<dbReference type="AlphaFoldDB" id="A0A1Y1YLG9"/>
<dbReference type="SUPFAM" id="SSF49785">
    <property type="entry name" value="Galactose-binding domain-like"/>
    <property type="match status" value="1"/>
</dbReference>
<feature type="domain" description="Glycoside hydrolase family 2 catalytic" evidence="4">
    <location>
        <begin position="377"/>
        <end position="418"/>
    </location>
</feature>
<dbReference type="Gene3D" id="3.20.20.80">
    <property type="entry name" value="Glycosidases"/>
    <property type="match status" value="2"/>
</dbReference>
<dbReference type="OrthoDB" id="408532at2759"/>